<dbReference type="Proteomes" id="UP001515480">
    <property type="component" value="Unassembled WGS sequence"/>
</dbReference>
<dbReference type="EMBL" id="JBGBPQ010000002">
    <property type="protein sequence ID" value="KAL1528961.1"/>
    <property type="molecule type" value="Genomic_DNA"/>
</dbReference>
<sequence>MDPSATLGALSSYEYFDQPHADYYLVATSAPTDICEYLRRPYDWDGEVERHGVATRRSVAGEFKSIPPRDETVGSIAPWAFQKLADGEAVHRLGVAAKMDAGFDATMTLLDEQRDIQYIHRRLTHAGLTTPTRENRVRALVVVGTGMPYEAGRMVLELCTELPAMSCTYPNEKWGNVPPVEGDGRGEFGFVGWPIMCANRTGELPFHHLDELRPPGMPTHPPEADAYRRYDKRGNRLPATFDCAKNQMLRCLHKLLREDHPNVYAVICLPQLGTASTELWELVEATNGQRVEVKYVGSMRKLLISRMRWVLVWANLYRRVADEHAYRPGGHGYDAVCAHFHELACCERDASETASSESSWSSLVGTTP</sequence>
<name>A0AB34K7X0_PRYPA</name>
<reference evidence="1 2" key="1">
    <citation type="journal article" date="2024" name="Science">
        <title>Giant polyketide synthase enzymes in the biosynthesis of giant marine polyether toxins.</title>
        <authorList>
            <person name="Fallon T.R."/>
            <person name="Shende V.V."/>
            <person name="Wierzbicki I.H."/>
            <person name="Pendleton A.L."/>
            <person name="Watervoot N.F."/>
            <person name="Auber R.P."/>
            <person name="Gonzalez D.J."/>
            <person name="Wisecaver J.H."/>
            <person name="Moore B.S."/>
        </authorList>
    </citation>
    <scope>NUCLEOTIDE SEQUENCE [LARGE SCALE GENOMIC DNA]</scope>
    <source>
        <strain evidence="1 2">12B1</strain>
    </source>
</reference>
<evidence type="ECO:0000313" key="1">
    <source>
        <dbReference type="EMBL" id="KAL1528961.1"/>
    </source>
</evidence>
<evidence type="ECO:0000313" key="2">
    <source>
        <dbReference type="Proteomes" id="UP001515480"/>
    </source>
</evidence>
<dbReference type="AlphaFoldDB" id="A0AB34K7X0"/>
<gene>
    <name evidence="1" type="ORF">AB1Y20_010282</name>
</gene>
<accession>A0AB34K7X0</accession>
<keyword evidence="2" id="KW-1185">Reference proteome</keyword>
<comment type="caution">
    <text evidence="1">The sequence shown here is derived from an EMBL/GenBank/DDBJ whole genome shotgun (WGS) entry which is preliminary data.</text>
</comment>
<protein>
    <submittedName>
        <fullName evidence="1">Uncharacterized protein</fullName>
    </submittedName>
</protein>
<proteinExistence type="predicted"/>
<organism evidence="1 2">
    <name type="scientific">Prymnesium parvum</name>
    <name type="common">Toxic golden alga</name>
    <dbReference type="NCBI Taxonomy" id="97485"/>
    <lineage>
        <taxon>Eukaryota</taxon>
        <taxon>Haptista</taxon>
        <taxon>Haptophyta</taxon>
        <taxon>Prymnesiophyceae</taxon>
        <taxon>Prymnesiales</taxon>
        <taxon>Prymnesiaceae</taxon>
        <taxon>Prymnesium</taxon>
    </lineage>
</organism>